<evidence type="ECO:0000313" key="8">
    <source>
        <dbReference type="Proteomes" id="UP000198409"/>
    </source>
</evidence>
<dbReference type="Pfam" id="PF13377">
    <property type="entry name" value="Peripla_BP_3"/>
    <property type="match status" value="1"/>
</dbReference>
<evidence type="ECO:0000313" key="7">
    <source>
        <dbReference type="EMBL" id="TBN46796.1"/>
    </source>
</evidence>
<dbReference type="InterPro" id="IPR000843">
    <property type="entry name" value="HTH_LacI"/>
</dbReference>
<evidence type="ECO:0000313" key="6">
    <source>
        <dbReference type="EMBL" id="SNR69071.1"/>
    </source>
</evidence>
<keyword evidence="3 7" id="KW-0238">DNA-binding</keyword>
<dbReference type="Gene3D" id="1.10.260.40">
    <property type="entry name" value="lambda repressor-like DNA-binding domains"/>
    <property type="match status" value="1"/>
</dbReference>
<dbReference type="OrthoDB" id="234496at2"/>
<evidence type="ECO:0000256" key="1">
    <source>
        <dbReference type="ARBA" id="ARBA00022491"/>
    </source>
</evidence>
<dbReference type="SUPFAM" id="SSF53822">
    <property type="entry name" value="Periplasmic binding protein-like I"/>
    <property type="match status" value="1"/>
</dbReference>
<dbReference type="RefSeq" id="WP_089389241.1">
    <property type="nucleotide sequence ID" value="NZ_FZNM01000017.1"/>
</dbReference>
<feature type="domain" description="HTH lacI-type" evidence="5">
    <location>
        <begin position="16"/>
        <end position="70"/>
    </location>
</feature>
<keyword evidence="4" id="KW-0804">Transcription</keyword>
<dbReference type="InterPro" id="IPR010982">
    <property type="entry name" value="Lambda_DNA-bd_dom_sf"/>
</dbReference>
<evidence type="ECO:0000256" key="2">
    <source>
        <dbReference type="ARBA" id="ARBA00023015"/>
    </source>
</evidence>
<dbReference type="Pfam" id="PF00356">
    <property type="entry name" value="LacI"/>
    <property type="match status" value="1"/>
</dbReference>
<dbReference type="InterPro" id="IPR028082">
    <property type="entry name" value="Peripla_BP_I"/>
</dbReference>
<dbReference type="CDD" id="cd01392">
    <property type="entry name" value="HTH_LacI"/>
    <property type="match status" value="1"/>
</dbReference>
<evidence type="ECO:0000259" key="5">
    <source>
        <dbReference type="PROSITE" id="PS50932"/>
    </source>
</evidence>
<evidence type="ECO:0000256" key="3">
    <source>
        <dbReference type="ARBA" id="ARBA00023125"/>
    </source>
</evidence>
<dbReference type="SUPFAM" id="SSF47413">
    <property type="entry name" value="lambda repressor-like DNA-binding domains"/>
    <property type="match status" value="1"/>
</dbReference>
<dbReference type="EMBL" id="FZNM01000017">
    <property type="protein sequence ID" value="SNR69071.1"/>
    <property type="molecule type" value="Genomic_DNA"/>
</dbReference>
<gene>
    <name evidence="7" type="ORF">EYF88_16060</name>
    <name evidence="6" type="ORF">SAMN06265378_11741</name>
</gene>
<dbReference type="Proteomes" id="UP000292859">
    <property type="component" value="Unassembled WGS sequence"/>
</dbReference>
<dbReference type="SMART" id="SM00354">
    <property type="entry name" value="HTH_LACI"/>
    <property type="match status" value="1"/>
</dbReference>
<keyword evidence="9" id="KW-1185">Reference proteome</keyword>
<proteinExistence type="predicted"/>
<dbReference type="Proteomes" id="UP000198409">
    <property type="component" value="Unassembled WGS sequence"/>
</dbReference>
<dbReference type="EMBL" id="SIRL01000016">
    <property type="protein sequence ID" value="TBN46796.1"/>
    <property type="molecule type" value="Genomic_DNA"/>
</dbReference>
<protein>
    <submittedName>
        <fullName evidence="7">LacI family DNA-binding transcriptional regulator</fullName>
    </submittedName>
    <submittedName>
        <fullName evidence="6">Transcriptional regulator, LacI family</fullName>
    </submittedName>
</protein>
<reference evidence="7 9" key="3">
    <citation type="submission" date="2019-02" db="EMBL/GenBank/DDBJ databases">
        <authorList>
            <person name="Zhang G."/>
        </authorList>
    </citation>
    <scope>NUCLEOTIDE SEQUENCE [LARGE SCALE GENOMIC DNA]</scope>
    <source>
        <strain evidence="7 9">CMB17</strain>
    </source>
</reference>
<dbReference type="GO" id="GO:0000976">
    <property type="term" value="F:transcription cis-regulatory region binding"/>
    <property type="evidence" value="ECO:0007669"/>
    <property type="project" value="TreeGrafter"/>
</dbReference>
<organism evidence="6 8">
    <name type="scientific">Paracoccus sediminis</name>
    <dbReference type="NCBI Taxonomy" id="1214787"/>
    <lineage>
        <taxon>Bacteria</taxon>
        <taxon>Pseudomonadati</taxon>
        <taxon>Pseudomonadota</taxon>
        <taxon>Alphaproteobacteria</taxon>
        <taxon>Rhodobacterales</taxon>
        <taxon>Paracoccaceae</taxon>
        <taxon>Paracoccus</taxon>
    </lineage>
</organism>
<dbReference type="CDD" id="cd06278">
    <property type="entry name" value="PBP1_LacI-like"/>
    <property type="match status" value="1"/>
</dbReference>
<reference evidence="6" key="2">
    <citation type="submission" date="2017-06" db="EMBL/GenBank/DDBJ databases">
        <authorList>
            <person name="Kim H.J."/>
            <person name="Triplett B.A."/>
        </authorList>
    </citation>
    <scope>NUCLEOTIDE SEQUENCE [LARGE SCALE GENOMIC DNA]</scope>
    <source>
        <strain evidence="6">DSM 26170</strain>
    </source>
</reference>
<name>A0A238YE97_9RHOB</name>
<evidence type="ECO:0000313" key="9">
    <source>
        <dbReference type="Proteomes" id="UP000292859"/>
    </source>
</evidence>
<dbReference type="InterPro" id="IPR046335">
    <property type="entry name" value="LacI/GalR-like_sensor"/>
</dbReference>
<dbReference type="PANTHER" id="PTHR30146">
    <property type="entry name" value="LACI-RELATED TRANSCRIPTIONAL REPRESSOR"/>
    <property type="match status" value="1"/>
</dbReference>
<dbReference type="PANTHER" id="PTHR30146:SF95">
    <property type="entry name" value="RIBOSE OPERON REPRESSOR"/>
    <property type="match status" value="1"/>
</dbReference>
<dbReference type="AlphaFoldDB" id="A0A238YE97"/>
<dbReference type="GO" id="GO:0003700">
    <property type="term" value="F:DNA-binding transcription factor activity"/>
    <property type="evidence" value="ECO:0007669"/>
    <property type="project" value="TreeGrafter"/>
</dbReference>
<reference evidence="8" key="1">
    <citation type="submission" date="2017-06" db="EMBL/GenBank/DDBJ databases">
        <authorList>
            <person name="Varghese N."/>
            <person name="Submissions S."/>
        </authorList>
    </citation>
    <scope>NUCLEOTIDE SEQUENCE [LARGE SCALE GENOMIC DNA]</scope>
    <source>
        <strain evidence="8">DSM 26170</strain>
    </source>
</reference>
<evidence type="ECO:0000256" key="4">
    <source>
        <dbReference type="ARBA" id="ARBA00023163"/>
    </source>
</evidence>
<dbReference type="Gene3D" id="3.40.50.2300">
    <property type="match status" value="2"/>
</dbReference>
<keyword evidence="2" id="KW-0805">Transcription regulation</keyword>
<sequence length="356" mass="38064">MTDATHSPDAKAPDRVTAQDVARLAGVSQSAVSRVFTPGASASKATTAKVRAAAEQLGYRPNVLARSLITGRTRIIGLVVAYLENQFYPVALELLSRALQAKGYHVLVFMASNATEGVSEVMAELLDYQVDGIITASVAMTNDLTTRCDAAGIPVVMFNRGQADPRLSEVTSDNIAGGHAAACHLIATGHRRIAHVMGWQGASTGRDRAQGFSNALADAGLAPVAMIDGMFSRDTAAQATRDLFGAPFDSGDRPDAVFVGNDHMAFAVMDVLRFELGLDVPGEVSVVGYDDVPLASWPAYDLTTIRQPVRRMVDATVDLILGQIEGDHDPHTIRIDGTLIQRGSVRDRNNHKDKDR</sequence>
<accession>A0A238YE97</accession>
<keyword evidence="1" id="KW-0678">Repressor</keyword>
<dbReference type="PROSITE" id="PS50932">
    <property type="entry name" value="HTH_LACI_2"/>
    <property type="match status" value="1"/>
</dbReference>